<feature type="region of interest" description="Disordered" evidence="1">
    <location>
        <begin position="309"/>
        <end position="328"/>
    </location>
</feature>
<dbReference type="Proteomes" id="UP000604273">
    <property type="component" value="Unassembled WGS sequence"/>
</dbReference>
<evidence type="ECO:0000313" key="3">
    <source>
        <dbReference type="Proteomes" id="UP000604273"/>
    </source>
</evidence>
<feature type="compositionally biased region" description="Basic and acidic residues" evidence="1">
    <location>
        <begin position="309"/>
        <end position="318"/>
    </location>
</feature>
<feature type="compositionally biased region" description="Low complexity" evidence="1">
    <location>
        <begin position="467"/>
        <end position="478"/>
    </location>
</feature>
<feature type="compositionally biased region" description="Basic and acidic residues" evidence="1">
    <location>
        <begin position="435"/>
        <end position="449"/>
    </location>
</feature>
<reference evidence="2" key="1">
    <citation type="journal article" date="2020" name="BMC Genomics">
        <title>Correction to: Identification and distribution of gene clusters required for synthesis of sphingolipid metabolism inhibitors in diverse species of the filamentous fungus Fusarium.</title>
        <authorList>
            <person name="Kim H.S."/>
            <person name="Lohmar J.M."/>
            <person name="Busman M."/>
            <person name="Brown D.W."/>
            <person name="Naumann T.A."/>
            <person name="Divon H.H."/>
            <person name="Lysoe E."/>
            <person name="Uhlig S."/>
            <person name="Proctor R.H."/>
        </authorList>
    </citation>
    <scope>NUCLEOTIDE SEQUENCE</scope>
    <source>
        <strain evidence="2">NRRL 45417</strain>
    </source>
</reference>
<protein>
    <submittedName>
        <fullName evidence="2">Uncharacterized protein</fullName>
    </submittedName>
</protein>
<feature type="compositionally biased region" description="Basic and acidic residues" evidence="1">
    <location>
        <begin position="610"/>
        <end position="621"/>
    </location>
</feature>
<dbReference type="OrthoDB" id="4161727at2759"/>
<feature type="compositionally biased region" description="Polar residues" evidence="1">
    <location>
        <begin position="399"/>
        <end position="412"/>
    </location>
</feature>
<name>A0A8H4WVX0_9HYPO</name>
<evidence type="ECO:0000256" key="1">
    <source>
        <dbReference type="SAM" id="MobiDB-lite"/>
    </source>
</evidence>
<feature type="compositionally biased region" description="Polar residues" evidence="1">
    <location>
        <begin position="565"/>
        <end position="578"/>
    </location>
</feature>
<sequence length="954" mass="105389">MSSSIPPAADVASGTSPESSQQTTDAKPRSLRERLKHKGKHYLNKAPGLLSPYAKARPSSRLMSNTLKEKMAVLWKDGNTSPTVENNLDAPEDNDSTDSNIQNMVRAVPTGLQQHPVDQTVSLSATTDRTDGESPAAKSESHCRWIKGYPGVRRKRVTSTPILPLQLGELTGVGSQYDVANRPASALIWGPYNVDLKEKDDVIRQRSLSQPVTSTCDTDIPEYGQKFSFAKYNPSELDLLRRLSEDTFQASTSARDSTFSFTRPSSIISAASTYDSSIGRASSTPSRRRSLFRKTLSSSSSLNIYRESLRNHRDHDKTPVPPIPYLDPQTKERLSASANIPVYQQLIAASEPSDSIASLVSAKDSSLTVSDQVALAGWVAQQRRLNKGLLLPSPFHTPKVQSPLVSGQSQLEENPDEDLSTIEERLSDAGPPSESMRRLSMDDHADRGHLCTPRSHPTKATIPSPGTRTETTVDTSSTGLSSKDDTERVLTPDTSVTETDTSETDDSMSDVSRQTDESFEEAFLASSLDPALLASVTALKDTITTLVIQRVVDLVKACSPGLNQNARASGSTQSNGQSGPPAESDGNGKKRGIDDRENEGDNTNAGGRGNGDDHEKRRKTESAPSGSVPNLACPFVKEYPGERWPRCQKGWPSVHRIKYKSLPAKVKTRFADDNREHIYRSHKAPIYCKRCFKIVKTEKELDAHLRQDPACEVVRPSREMPGIDNETKERLKSRRGIQNISEEEKWKHMYKVLFPNTEDIPSPYCDLQILEAPMTAEARAQYRSFLRQEVPARVIRDINANVRNIPGFQFSSEVSERSLFEMVSSAVWNAFDEVLPSLLPSTEHRDLRRSAPPVTEVLAESQDQALPVPPSAFQEELDFLNSQRDHSIVETEAAEDFNDMGIEDPIASFGMLDSGNTLVRNLDVAEFGQFGNGSNPVICDFDFNLLPYQDTQRI</sequence>
<keyword evidence="3" id="KW-1185">Reference proteome</keyword>
<accession>A0A8H4WVX0</accession>
<comment type="caution">
    <text evidence="2">The sequence shown here is derived from an EMBL/GenBank/DDBJ whole genome shotgun (WGS) entry which is preliminary data.</text>
</comment>
<evidence type="ECO:0000313" key="2">
    <source>
        <dbReference type="EMBL" id="KAF4951965.1"/>
    </source>
</evidence>
<feature type="region of interest" description="Disordered" evidence="1">
    <location>
        <begin position="398"/>
        <end position="515"/>
    </location>
</feature>
<feature type="compositionally biased region" description="Basic residues" evidence="1">
    <location>
        <begin position="34"/>
        <end position="43"/>
    </location>
</feature>
<feature type="region of interest" description="Disordered" evidence="1">
    <location>
        <begin position="78"/>
        <end position="99"/>
    </location>
</feature>
<proteinExistence type="predicted"/>
<gene>
    <name evidence="2" type="ORF">FGADI_7081</name>
</gene>
<feature type="region of interest" description="Disordered" evidence="1">
    <location>
        <begin position="565"/>
        <end position="632"/>
    </location>
</feature>
<dbReference type="PANTHER" id="PTHR38166">
    <property type="entry name" value="C2H2-TYPE DOMAIN-CONTAINING PROTEIN-RELATED"/>
    <property type="match status" value="1"/>
</dbReference>
<dbReference type="EMBL" id="JABFAI010000163">
    <property type="protein sequence ID" value="KAF4951965.1"/>
    <property type="molecule type" value="Genomic_DNA"/>
</dbReference>
<dbReference type="PANTHER" id="PTHR38166:SF1">
    <property type="entry name" value="C2H2-TYPE DOMAIN-CONTAINING PROTEIN"/>
    <property type="match status" value="1"/>
</dbReference>
<feature type="compositionally biased region" description="Polar residues" evidence="1">
    <location>
        <begin position="13"/>
        <end position="25"/>
    </location>
</feature>
<dbReference type="AlphaFoldDB" id="A0A8H4WVX0"/>
<organism evidence="2 3">
    <name type="scientific">Fusarium gaditjirri</name>
    <dbReference type="NCBI Taxonomy" id="282569"/>
    <lineage>
        <taxon>Eukaryota</taxon>
        <taxon>Fungi</taxon>
        <taxon>Dikarya</taxon>
        <taxon>Ascomycota</taxon>
        <taxon>Pezizomycotina</taxon>
        <taxon>Sordariomycetes</taxon>
        <taxon>Hypocreomycetidae</taxon>
        <taxon>Hypocreales</taxon>
        <taxon>Nectriaceae</taxon>
        <taxon>Fusarium</taxon>
        <taxon>Fusarium nisikadoi species complex</taxon>
    </lineage>
</organism>
<feature type="compositionally biased region" description="Basic and acidic residues" evidence="1">
    <location>
        <begin position="586"/>
        <end position="595"/>
    </location>
</feature>
<feature type="region of interest" description="Disordered" evidence="1">
    <location>
        <begin position="1"/>
        <end position="54"/>
    </location>
</feature>
<reference evidence="2" key="2">
    <citation type="submission" date="2020-05" db="EMBL/GenBank/DDBJ databases">
        <authorList>
            <person name="Kim H.-S."/>
            <person name="Proctor R.H."/>
            <person name="Brown D.W."/>
        </authorList>
    </citation>
    <scope>NUCLEOTIDE SEQUENCE</scope>
    <source>
        <strain evidence="2">NRRL 45417</strain>
    </source>
</reference>